<dbReference type="Proteomes" id="UP000199296">
    <property type="component" value="Unassembled WGS sequence"/>
</dbReference>
<proteinExistence type="predicted"/>
<evidence type="ECO:0000313" key="1">
    <source>
        <dbReference type="EMBL" id="SDG38495.1"/>
    </source>
</evidence>
<protein>
    <recommendedName>
        <fullName evidence="3">CYTH domain-containing protein</fullName>
    </recommendedName>
</protein>
<evidence type="ECO:0008006" key="3">
    <source>
        <dbReference type="Google" id="ProtNLM"/>
    </source>
</evidence>
<dbReference type="PANTHER" id="PTHR40114">
    <property type="entry name" value="SLR0698 PROTEIN"/>
    <property type="match status" value="1"/>
</dbReference>
<dbReference type="Gene3D" id="2.40.320.10">
    <property type="entry name" value="Hypothetical Protein Pfu-838710-001"/>
    <property type="match status" value="1"/>
</dbReference>
<dbReference type="EMBL" id="FNCW01000001">
    <property type="protein sequence ID" value="SDG38495.1"/>
    <property type="molecule type" value="Genomic_DNA"/>
</dbReference>
<dbReference type="AlphaFoldDB" id="A0A1G7TTC4"/>
<organism evidence="1 2">
    <name type="scientific">Psychroflexus sediminis</name>
    <dbReference type="NCBI Taxonomy" id="470826"/>
    <lineage>
        <taxon>Bacteria</taxon>
        <taxon>Pseudomonadati</taxon>
        <taxon>Bacteroidota</taxon>
        <taxon>Flavobacteriia</taxon>
        <taxon>Flavobacteriales</taxon>
        <taxon>Flavobacteriaceae</taxon>
        <taxon>Psychroflexus</taxon>
    </lineage>
</organism>
<gene>
    <name evidence="1" type="ORF">SAMN04488027_10141</name>
</gene>
<accession>A0A1G7TTC4</accession>
<sequence length="79" mass="9192">MLELCEPGHIEKTPSYVNTGQHVFEVDEFYGENQGLIVAEVELSSEDEVFEKPDWLEEEVTGDVKYYNSMLSKQPYSKW</sequence>
<reference evidence="1 2" key="1">
    <citation type="submission" date="2016-10" db="EMBL/GenBank/DDBJ databases">
        <authorList>
            <person name="de Groot N.N."/>
        </authorList>
    </citation>
    <scope>NUCLEOTIDE SEQUENCE [LARGE SCALE GENOMIC DNA]</scope>
    <source>
        <strain evidence="1 2">DSM 19803</strain>
    </source>
</reference>
<keyword evidence="2" id="KW-1185">Reference proteome</keyword>
<dbReference type="InterPro" id="IPR012042">
    <property type="entry name" value="NeuTTM/CthTTM-like"/>
</dbReference>
<dbReference type="InterPro" id="IPR033469">
    <property type="entry name" value="CYTH-like_dom_sf"/>
</dbReference>
<dbReference type="STRING" id="470826.SAMN04488027_10141"/>
<name>A0A1G7TTC4_9FLAO</name>
<dbReference type="PANTHER" id="PTHR40114:SF1">
    <property type="entry name" value="SLR0698 PROTEIN"/>
    <property type="match status" value="1"/>
</dbReference>
<evidence type="ECO:0000313" key="2">
    <source>
        <dbReference type="Proteomes" id="UP000199296"/>
    </source>
</evidence>
<dbReference type="SUPFAM" id="SSF55154">
    <property type="entry name" value="CYTH-like phosphatases"/>
    <property type="match status" value="1"/>
</dbReference>